<keyword evidence="2" id="KW-1185">Reference proteome</keyword>
<dbReference type="AlphaFoldDB" id="A0A9W4U1P9"/>
<accession>A0A9W4U1P9</accession>
<evidence type="ECO:0000313" key="1">
    <source>
        <dbReference type="EMBL" id="CAI6232060.1"/>
    </source>
</evidence>
<dbReference type="EMBL" id="CAOQHR010000001">
    <property type="protein sequence ID" value="CAI6232060.1"/>
    <property type="molecule type" value="Genomic_DNA"/>
</dbReference>
<sequence>MLAGKERESGSSYDGNGWMDVWMPRKKGPFPSPWVTLHPRNEILSRYLSYTHVDALLGGICFAVQSYILPFLSPSLSL</sequence>
<comment type="caution">
    <text evidence="1">The sequence shown here is derived from an EMBL/GenBank/DDBJ whole genome shotgun (WGS) entry which is preliminary data.</text>
</comment>
<organism evidence="1 2">
    <name type="scientific">Periconia digitata</name>
    <dbReference type="NCBI Taxonomy" id="1303443"/>
    <lineage>
        <taxon>Eukaryota</taxon>
        <taxon>Fungi</taxon>
        <taxon>Dikarya</taxon>
        <taxon>Ascomycota</taxon>
        <taxon>Pezizomycotina</taxon>
        <taxon>Dothideomycetes</taxon>
        <taxon>Pleosporomycetidae</taxon>
        <taxon>Pleosporales</taxon>
        <taxon>Massarineae</taxon>
        <taxon>Periconiaceae</taxon>
        <taxon>Periconia</taxon>
    </lineage>
</organism>
<name>A0A9W4U1P9_9PLEO</name>
<proteinExistence type="predicted"/>
<gene>
    <name evidence="1" type="ORF">PDIGIT_LOCUS254</name>
</gene>
<protein>
    <submittedName>
        <fullName evidence="1">Uncharacterized protein</fullName>
    </submittedName>
</protein>
<dbReference type="Proteomes" id="UP001152607">
    <property type="component" value="Unassembled WGS sequence"/>
</dbReference>
<evidence type="ECO:0000313" key="2">
    <source>
        <dbReference type="Proteomes" id="UP001152607"/>
    </source>
</evidence>
<reference evidence="1" key="1">
    <citation type="submission" date="2023-01" db="EMBL/GenBank/DDBJ databases">
        <authorList>
            <person name="Van Ghelder C."/>
            <person name="Rancurel C."/>
        </authorList>
    </citation>
    <scope>NUCLEOTIDE SEQUENCE</scope>
    <source>
        <strain evidence="1">CNCM I-4278</strain>
    </source>
</reference>